<evidence type="ECO:0000256" key="1">
    <source>
        <dbReference type="SAM" id="Phobius"/>
    </source>
</evidence>
<dbReference type="InterPro" id="IPR003675">
    <property type="entry name" value="Rce1/LyrA-like_dom"/>
</dbReference>
<dbReference type="GO" id="GO:0004175">
    <property type="term" value="F:endopeptidase activity"/>
    <property type="evidence" value="ECO:0007669"/>
    <property type="project" value="UniProtKB-ARBA"/>
</dbReference>
<dbReference type="PANTHER" id="PTHR43592:SF15">
    <property type="entry name" value="CAAX AMINO TERMINAL PROTEASE FAMILY PROTEIN"/>
    <property type="match status" value="1"/>
</dbReference>
<feature type="domain" description="CAAX prenyl protease 2/Lysostaphin resistance protein A-like" evidence="2">
    <location>
        <begin position="144"/>
        <end position="231"/>
    </location>
</feature>
<feature type="transmembrane region" description="Helical" evidence="1">
    <location>
        <begin position="175"/>
        <end position="193"/>
    </location>
</feature>
<dbReference type="Pfam" id="PF02517">
    <property type="entry name" value="Rce1-like"/>
    <property type="match status" value="1"/>
</dbReference>
<keyword evidence="4" id="KW-1185">Reference proteome</keyword>
<dbReference type="STRING" id="504798.SAMN05421871_108104"/>
<gene>
    <name evidence="3" type="ORF">SAMN05192558_102405</name>
</gene>
<feature type="transmembrane region" description="Helical" evidence="1">
    <location>
        <begin position="95"/>
        <end position="117"/>
    </location>
</feature>
<reference evidence="4" key="1">
    <citation type="submission" date="2016-10" db="EMBL/GenBank/DDBJ databases">
        <authorList>
            <person name="Varghese N."/>
            <person name="Submissions S."/>
        </authorList>
    </citation>
    <scope>NUCLEOTIDE SEQUENCE [LARGE SCALE GENOMIC DNA]</scope>
    <source>
        <strain evidence="4">IBRC-M 10655</strain>
    </source>
</reference>
<accession>A0A1H0I4I1</accession>
<protein>
    <recommendedName>
        <fullName evidence="2">CAAX prenyl protease 2/Lysostaphin resistance protein A-like domain-containing protein</fullName>
    </recommendedName>
</protein>
<keyword evidence="1" id="KW-1133">Transmembrane helix</keyword>
<feature type="transmembrane region" description="Helical" evidence="1">
    <location>
        <begin position="21"/>
        <end position="41"/>
    </location>
</feature>
<feature type="transmembrane region" description="Helical" evidence="1">
    <location>
        <begin position="53"/>
        <end position="74"/>
    </location>
</feature>
<dbReference type="RefSeq" id="WP_091370938.1">
    <property type="nucleotide sequence ID" value="NZ_FNDV01000008.1"/>
</dbReference>
<organism evidence="3 4">
    <name type="scientific">Actinokineospora alba</name>
    <dbReference type="NCBI Taxonomy" id="504798"/>
    <lineage>
        <taxon>Bacteria</taxon>
        <taxon>Bacillati</taxon>
        <taxon>Actinomycetota</taxon>
        <taxon>Actinomycetes</taxon>
        <taxon>Pseudonocardiales</taxon>
        <taxon>Pseudonocardiaceae</taxon>
        <taxon>Actinokineospora</taxon>
    </lineage>
</organism>
<feature type="transmembrane region" description="Helical" evidence="1">
    <location>
        <begin position="227"/>
        <end position="244"/>
    </location>
</feature>
<name>A0A1H0I4I1_9PSEU</name>
<proteinExistence type="predicted"/>
<dbReference type="AlphaFoldDB" id="A0A1H0I4I1"/>
<dbReference type="EMBL" id="FNJB01000002">
    <property type="protein sequence ID" value="SDO26347.1"/>
    <property type="molecule type" value="Genomic_DNA"/>
</dbReference>
<dbReference type="OrthoDB" id="8453431at2"/>
<evidence type="ECO:0000259" key="2">
    <source>
        <dbReference type="Pfam" id="PF02517"/>
    </source>
</evidence>
<keyword evidence="1" id="KW-0472">Membrane</keyword>
<evidence type="ECO:0000313" key="3">
    <source>
        <dbReference type="EMBL" id="SDO26347.1"/>
    </source>
</evidence>
<dbReference type="Proteomes" id="UP000199651">
    <property type="component" value="Unassembled WGS sequence"/>
</dbReference>
<keyword evidence="1" id="KW-0812">Transmembrane</keyword>
<feature type="transmembrane region" description="Helical" evidence="1">
    <location>
        <begin position="137"/>
        <end position="154"/>
    </location>
</feature>
<sequence>MTPVTETPAETPVVRDHKWGFGAFLLVLGVYILTAVVIGTFARMYGLNKTHSIAVVLVGTVVPTALATLLALLVTKVRGNGPKVDLRWSYTREDLKAGFKFGLLGLVITTIAGTVWAKVVGEEAAKSSLGQLVDGQLMPVAVAITWFVYVWLIGPVCEEIIYRGLLWGALERLNMGRWVVFGLTTVIFAIAHLEPLRTSLLLVVGIPIGLARLYTGRLGASIVAHQINNFVPALAILLVTLGVIQP</sequence>
<dbReference type="PANTHER" id="PTHR43592">
    <property type="entry name" value="CAAX AMINO TERMINAL PROTEASE"/>
    <property type="match status" value="1"/>
</dbReference>
<dbReference type="GO" id="GO:0080120">
    <property type="term" value="P:CAAX-box protein maturation"/>
    <property type="evidence" value="ECO:0007669"/>
    <property type="project" value="UniProtKB-ARBA"/>
</dbReference>
<evidence type="ECO:0000313" key="4">
    <source>
        <dbReference type="Proteomes" id="UP000199651"/>
    </source>
</evidence>